<proteinExistence type="predicted"/>
<accession>A0ACC0FBD7</accession>
<sequence length="105" mass="11797">MKGQASAEGTNANQWNNKSTSETSLGVVTIRAFNMADDKFFENYLKLTDTDAKLFFYSNATLEWSILRVETLQNITLFTAVFLLALIPKGYVAPGTHDPLKLRVY</sequence>
<comment type="caution">
    <text evidence="1">The sequence shown here is derived from an EMBL/GenBank/DDBJ whole genome shotgun (WGS) entry which is preliminary data.</text>
</comment>
<protein>
    <submittedName>
        <fullName evidence="1">ABC transporter C family member 8</fullName>
    </submittedName>
</protein>
<evidence type="ECO:0000313" key="2">
    <source>
        <dbReference type="Proteomes" id="UP001060215"/>
    </source>
</evidence>
<organism evidence="1 2">
    <name type="scientific">Camellia lanceoleosa</name>
    <dbReference type="NCBI Taxonomy" id="1840588"/>
    <lineage>
        <taxon>Eukaryota</taxon>
        <taxon>Viridiplantae</taxon>
        <taxon>Streptophyta</taxon>
        <taxon>Embryophyta</taxon>
        <taxon>Tracheophyta</taxon>
        <taxon>Spermatophyta</taxon>
        <taxon>Magnoliopsida</taxon>
        <taxon>eudicotyledons</taxon>
        <taxon>Gunneridae</taxon>
        <taxon>Pentapetalae</taxon>
        <taxon>asterids</taxon>
        <taxon>Ericales</taxon>
        <taxon>Theaceae</taxon>
        <taxon>Camellia</taxon>
    </lineage>
</organism>
<gene>
    <name evidence="1" type="ORF">LOK49_LG14G02030</name>
</gene>
<keyword evidence="2" id="KW-1185">Reference proteome</keyword>
<reference evidence="1 2" key="1">
    <citation type="journal article" date="2022" name="Plant J.">
        <title>Chromosome-level genome of Camellia lanceoleosa provides a valuable resource for understanding genome evolution and self-incompatibility.</title>
        <authorList>
            <person name="Gong W."/>
            <person name="Xiao S."/>
            <person name="Wang L."/>
            <person name="Liao Z."/>
            <person name="Chang Y."/>
            <person name="Mo W."/>
            <person name="Hu G."/>
            <person name="Li W."/>
            <person name="Zhao G."/>
            <person name="Zhu H."/>
            <person name="Hu X."/>
            <person name="Ji K."/>
            <person name="Xiang X."/>
            <person name="Song Q."/>
            <person name="Yuan D."/>
            <person name="Jin S."/>
            <person name="Zhang L."/>
        </authorList>
    </citation>
    <scope>NUCLEOTIDE SEQUENCE [LARGE SCALE GENOMIC DNA]</scope>
    <source>
        <strain evidence="1">SQ_2022a</strain>
    </source>
</reference>
<dbReference type="Proteomes" id="UP001060215">
    <property type="component" value="Chromosome 15"/>
</dbReference>
<evidence type="ECO:0000313" key="1">
    <source>
        <dbReference type="EMBL" id="KAI7984726.1"/>
    </source>
</evidence>
<dbReference type="EMBL" id="CM045772">
    <property type="protein sequence ID" value="KAI7984726.1"/>
    <property type="molecule type" value="Genomic_DNA"/>
</dbReference>
<name>A0ACC0FBD7_9ERIC</name>